<dbReference type="InterPro" id="IPR003593">
    <property type="entry name" value="AAA+_ATPase"/>
</dbReference>
<dbReference type="PANTHER" id="PTHR42855:SF2">
    <property type="entry name" value="DRUG RESISTANCE ABC TRANSPORTER,ATP-BINDING PROTEIN"/>
    <property type="match status" value="1"/>
</dbReference>
<reference evidence="5 6" key="1">
    <citation type="submission" date="2016-01" db="EMBL/GenBank/DDBJ databases">
        <title>Characterization of the Clostridium difficile lineages that are prevalent in Hong Kong and China.</title>
        <authorList>
            <person name="Kwok J.S.-L."/>
            <person name="Lam W.-Y."/>
            <person name="Ip M."/>
            <person name="Chan T.-F."/>
            <person name="Hawkey P.M."/>
            <person name="Tsui S.K.-W."/>
        </authorList>
    </citation>
    <scope>NUCLEOTIDE SEQUENCE [LARGE SCALE GENOMIC DNA]</scope>
    <source>
        <strain evidence="5 6">300064</strain>
    </source>
</reference>
<dbReference type="CDD" id="cd03221">
    <property type="entry name" value="ABCF_EF-3"/>
    <property type="match status" value="2"/>
</dbReference>
<evidence type="ECO:0000313" key="6">
    <source>
        <dbReference type="Proteomes" id="UP000238081"/>
    </source>
</evidence>
<dbReference type="SUPFAM" id="SSF52540">
    <property type="entry name" value="P-loop containing nucleoside triphosphate hydrolases"/>
    <property type="match status" value="2"/>
</dbReference>
<evidence type="ECO:0000256" key="2">
    <source>
        <dbReference type="ARBA" id="ARBA00022840"/>
    </source>
</evidence>
<evidence type="ECO:0000313" key="4">
    <source>
        <dbReference type="EMBL" id="NAS17239.1"/>
    </source>
</evidence>
<sequence>MAVILECKNINKEYGDNLILKDINLCIDDKERIGIVGSNGAGKTTLINIICGVTESSSGKVIFHKDNLKIGYMKQSIDYKNIDENNTLSGGEKTKKALNEVLYGKNDVLIFDEPTNHLDYEGSVYLINKIKKFKGAVIIISHDRHFLDQCVTKIIEIDDKSVQEYNGNYSFYRKVKIDEYENMLHLYNEQEKTKTQINKQIEQTKNWSGKAHRESRAKAIETGNKFGGKEFNRAKAKRMDKQIKSRIKRLEKIDTDGIKKPKEESKVFFNIDNSIKKGNTALYVKEISKSYGGKVIFEKSSFYIKQGEKVGLFGKNGCGKSTLIKAILGNIDYDGEVYLSKSSKVGYLSQDVIDLDDDISIIDLFDIKNNKEMGEIRTKLDLLGFHNESVYKKVACLSLGERMKVKLLIMMKEQCDILIMDEPTNHIDLHVREQLEEILMEFEGTLILVTHDRYMMEKTCDKLLVFNNNKITRYEYGLTEYLNLKSHSMSKVNEEKNNREKKEAQQRKLLIDNRITCVLSELSQCIPESEKYKKLEDEYKKLIEERKCILNFNNN</sequence>
<dbReference type="InterPro" id="IPR051309">
    <property type="entry name" value="ABCF_ATPase"/>
</dbReference>
<accession>A0A2S7F7P0</accession>
<evidence type="ECO:0000259" key="3">
    <source>
        <dbReference type="PROSITE" id="PS50893"/>
    </source>
</evidence>
<feature type="domain" description="ABC transporter" evidence="3">
    <location>
        <begin position="5"/>
        <end position="184"/>
    </location>
</feature>
<keyword evidence="2 4" id="KW-0067">ATP-binding</keyword>
<feature type="domain" description="ABC transporter" evidence="3">
    <location>
        <begin position="282"/>
        <end position="493"/>
    </location>
</feature>
<dbReference type="SMART" id="SM00382">
    <property type="entry name" value="AAA"/>
    <property type="match status" value="2"/>
</dbReference>
<dbReference type="GO" id="GO:0016887">
    <property type="term" value="F:ATP hydrolysis activity"/>
    <property type="evidence" value="ECO:0007669"/>
    <property type="project" value="InterPro"/>
</dbReference>
<dbReference type="EMBL" id="LRDH01000129">
    <property type="protein sequence ID" value="PPV12950.1"/>
    <property type="molecule type" value="Genomic_DNA"/>
</dbReference>
<organism evidence="5 6">
    <name type="scientific">Clostridium butyricum</name>
    <dbReference type="NCBI Taxonomy" id="1492"/>
    <lineage>
        <taxon>Bacteria</taxon>
        <taxon>Bacillati</taxon>
        <taxon>Bacillota</taxon>
        <taxon>Clostridia</taxon>
        <taxon>Eubacteriales</taxon>
        <taxon>Clostridiaceae</taxon>
        <taxon>Clostridium</taxon>
    </lineage>
</organism>
<comment type="caution">
    <text evidence="5">The sequence shown here is derived from an EMBL/GenBank/DDBJ whole genome shotgun (WGS) entry which is preliminary data.</text>
</comment>
<dbReference type="GO" id="GO:0005524">
    <property type="term" value="F:ATP binding"/>
    <property type="evidence" value="ECO:0007669"/>
    <property type="project" value="UniProtKB-KW"/>
</dbReference>
<dbReference type="Pfam" id="PF00005">
    <property type="entry name" value="ABC_tran"/>
    <property type="match status" value="2"/>
</dbReference>
<dbReference type="InterPro" id="IPR032781">
    <property type="entry name" value="ABC_tran_Xtn"/>
</dbReference>
<name>A0A2S7F7P0_CLOBU</name>
<dbReference type="Gene3D" id="3.40.50.300">
    <property type="entry name" value="P-loop containing nucleotide triphosphate hydrolases"/>
    <property type="match status" value="3"/>
</dbReference>
<evidence type="ECO:0000313" key="7">
    <source>
        <dbReference type="Proteomes" id="UP000474042"/>
    </source>
</evidence>
<dbReference type="EMBL" id="WOFV02000010">
    <property type="protein sequence ID" value="NAS17239.1"/>
    <property type="molecule type" value="Genomic_DNA"/>
</dbReference>
<dbReference type="PROSITE" id="PS00211">
    <property type="entry name" value="ABC_TRANSPORTER_1"/>
    <property type="match status" value="1"/>
</dbReference>
<gene>
    <name evidence="5" type="ORF">AWN73_04120</name>
    <name evidence="4" type="ORF">GND98_004975</name>
</gene>
<dbReference type="Pfam" id="PF12848">
    <property type="entry name" value="ABC_tran_Xtn"/>
    <property type="match status" value="1"/>
</dbReference>
<dbReference type="InterPro" id="IPR003439">
    <property type="entry name" value="ABC_transporter-like_ATP-bd"/>
</dbReference>
<dbReference type="AlphaFoldDB" id="A0A2S7F7P0"/>
<reference evidence="4 7" key="2">
    <citation type="submission" date="2020-01" db="EMBL/GenBank/DDBJ databases">
        <title>Genome sequence of a 1,3-propanediol producer, Clostridium butyricum S3.</title>
        <authorList>
            <person name="Zhou J."/>
        </authorList>
    </citation>
    <scope>NUCLEOTIDE SEQUENCE [LARGE SCALE GENOMIC DNA]</scope>
    <source>
        <strain evidence="4 7">S3</strain>
    </source>
</reference>
<dbReference type="InterPro" id="IPR027417">
    <property type="entry name" value="P-loop_NTPase"/>
</dbReference>
<evidence type="ECO:0000256" key="1">
    <source>
        <dbReference type="ARBA" id="ARBA00022741"/>
    </source>
</evidence>
<evidence type="ECO:0000313" key="5">
    <source>
        <dbReference type="EMBL" id="PPV12950.1"/>
    </source>
</evidence>
<keyword evidence="1" id="KW-0547">Nucleotide-binding</keyword>
<dbReference type="PROSITE" id="PS50893">
    <property type="entry name" value="ABC_TRANSPORTER_2"/>
    <property type="match status" value="2"/>
</dbReference>
<dbReference type="NCBIfam" id="NF000355">
    <property type="entry name" value="ribo_prot_ABC_F"/>
    <property type="match status" value="1"/>
</dbReference>
<dbReference type="PANTHER" id="PTHR42855">
    <property type="entry name" value="ABC TRANSPORTER ATP-BINDING SUBUNIT"/>
    <property type="match status" value="1"/>
</dbReference>
<protein>
    <submittedName>
        <fullName evidence="4">ATP-binding cassette domain-containing protein</fullName>
    </submittedName>
    <submittedName>
        <fullName evidence="5">Nucleotide-binding protein</fullName>
    </submittedName>
</protein>
<dbReference type="Proteomes" id="UP000474042">
    <property type="component" value="Unassembled WGS sequence"/>
</dbReference>
<dbReference type="Proteomes" id="UP000238081">
    <property type="component" value="Unassembled WGS sequence"/>
</dbReference>
<dbReference type="RefSeq" id="WP_043662605.1">
    <property type="nucleotide sequence ID" value="NZ_CABHIF010000034.1"/>
</dbReference>
<dbReference type="InterPro" id="IPR017871">
    <property type="entry name" value="ABC_transporter-like_CS"/>
</dbReference>
<proteinExistence type="predicted"/>